<proteinExistence type="predicted"/>
<evidence type="ECO:0000313" key="2">
    <source>
        <dbReference type="Proteomes" id="UP000298324"/>
    </source>
</evidence>
<dbReference type="Proteomes" id="UP000298324">
    <property type="component" value="Unassembled WGS sequence"/>
</dbReference>
<reference evidence="1 2" key="1">
    <citation type="journal article" date="2018" name="Environ. Microbiol.">
        <title>Novel energy conservation strategies and behaviour of Pelotomaculum schinkii driving syntrophic propionate catabolism.</title>
        <authorList>
            <person name="Hidalgo-Ahumada C.A.P."/>
            <person name="Nobu M.K."/>
            <person name="Narihiro T."/>
            <person name="Tamaki H."/>
            <person name="Liu W.T."/>
            <person name="Kamagata Y."/>
            <person name="Stams A.J.M."/>
            <person name="Imachi H."/>
            <person name="Sousa D.Z."/>
        </authorList>
    </citation>
    <scope>NUCLEOTIDE SEQUENCE [LARGE SCALE GENOMIC DNA]</scope>
    <source>
        <strain evidence="1 2">HH</strain>
    </source>
</reference>
<dbReference type="EMBL" id="QFGA01000001">
    <property type="protein sequence ID" value="TEB08163.1"/>
    <property type="molecule type" value="Genomic_DNA"/>
</dbReference>
<organism evidence="1 2">
    <name type="scientific">Pelotomaculum schinkii</name>
    <dbReference type="NCBI Taxonomy" id="78350"/>
    <lineage>
        <taxon>Bacteria</taxon>
        <taxon>Bacillati</taxon>
        <taxon>Bacillota</taxon>
        <taxon>Clostridia</taxon>
        <taxon>Eubacteriales</taxon>
        <taxon>Desulfotomaculaceae</taxon>
        <taxon>Pelotomaculum</taxon>
    </lineage>
</organism>
<keyword evidence="2" id="KW-1185">Reference proteome</keyword>
<evidence type="ECO:0000313" key="1">
    <source>
        <dbReference type="EMBL" id="TEB08163.1"/>
    </source>
</evidence>
<dbReference type="AlphaFoldDB" id="A0A4Y7RH96"/>
<sequence>MKKLLFALIIILIVIAGVYKIGMQYGSEVVIDKIANQVLSKDEIDQLIEDPKVQKTIEEQLGAGALQNLRKEQSNNGTVPDAVPNAPDASNLPQTGTNSQLVFATPEEALKFLLTKFSMSELNGFIKMADGGVTTAEKNQIKSALMSRLTPEEYQALKVLGLIELQKRQNSMNSN</sequence>
<protein>
    <submittedName>
        <fullName evidence="1">Uncharacterized protein</fullName>
    </submittedName>
</protein>
<comment type="caution">
    <text evidence="1">The sequence shown here is derived from an EMBL/GenBank/DDBJ whole genome shotgun (WGS) entry which is preliminary data.</text>
</comment>
<name>A0A4Y7RH96_9FIRM</name>
<accession>A0A4Y7RH96</accession>
<gene>
    <name evidence="1" type="ORF">Psch_01718</name>
</gene>